<gene>
    <name evidence="8" type="ORF">SAMN02745158_03989</name>
</gene>
<dbReference type="InterPro" id="IPR007341">
    <property type="entry name" value="Transgly_assoc"/>
</dbReference>
<protein>
    <submittedName>
        <fullName evidence="8">Transglycosylase associated protein</fullName>
    </submittedName>
</protein>
<keyword evidence="6 7" id="KW-0472">Membrane</keyword>
<evidence type="ECO:0000256" key="5">
    <source>
        <dbReference type="ARBA" id="ARBA00022989"/>
    </source>
</evidence>
<keyword evidence="9" id="KW-1185">Reference proteome</keyword>
<proteinExistence type="inferred from homology"/>
<evidence type="ECO:0000256" key="6">
    <source>
        <dbReference type="ARBA" id="ARBA00023136"/>
    </source>
</evidence>
<evidence type="ECO:0000256" key="3">
    <source>
        <dbReference type="ARBA" id="ARBA00022475"/>
    </source>
</evidence>
<comment type="subcellular location">
    <subcellularLocation>
        <location evidence="1">Cell membrane</location>
        <topology evidence="1">Multi-pass membrane protein</topology>
    </subcellularLocation>
</comment>
<dbReference type="Proteomes" id="UP000184245">
    <property type="component" value="Unassembled WGS sequence"/>
</dbReference>
<keyword evidence="5 7" id="KW-1133">Transmembrane helix</keyword>
<evidence type="ECO:0000256" key="7">
    <source>
        <dbReference type="SAM" id="Phobius"/>
    </source>
</evidence>
<evidence type="ECO:0000313" key="8">
    <source>
        <dbReference type="EMBL" id="SHF50140.1"/>
    </source>
</evidence>
<sequence length="78" mass="8209">MLSILMQVLVGLIAGYIASRIMKLKGGVVKYIAIGVVGSILGNLLISLIGFYAIGFFAKIIVSIAGACLLISISRRIL</sequence>
<dbReference type="OrthoDB" id="2004693at2"/>
<organism evidence="8 9">
    <name type="scientific">Lactonifactor longoviformis DSM 17459</name>
    <dbReference type="NCBI Taxonomy" id="1122155"/>
    <lineage>
        <taxon>Bacteria</taxon>
        <taxon>Bacillati</taxon>
        <taxon>Bacillota</taxon>
        <taxon>Clostridia</taxon>
        <taxon>Eubacteriales</taxon>
        <taxon>Clostridiaceae</taxon>
        <taxon>Lactonifactor</taxon>
    </lineage>
</organism>
<dbReference type="Pfam" id="PF04226">
    <property type="entry name" value="Transgly_assoc"/>
    <property type="match status" value="1"/>
</dbReference>
<evidence type="ECO:0000256" key="4">
    <source>
        <dbReference type="ARBA" id="ARBA00022692"/>
    </source>
</evidence>
<evidence type="ECO:0000256" key="1">
    <source>
        <dbReference type="ARBA" id="ARBA00004651"/>
    </source>
</evidence>
<accession>A0A1M5C634</accession>
<keyword evidence="4 7" id="KW-0812">Transmembrane</keyword>
<feature type="transmembrane region" description="Helical" evidence="7">
    <location>
        <begin position="28"/>
        <end position="46"/>
    </location>
</feature>
<keyword evidence="3" id="KW-1003">Cell membrane</keyword>
<evidence type="ECO:0000256" key="2">
    <source>
        <dbReference type="ARBA" id="ARBA00011006"/>
    </source>
</evidence>
<feature type="transmembrane region" description="Helical" evidence="7">
    <location>
        <begin position="52"/>
        <end position="73"/>
    </location>
</feature>
<dbReference type="RefSeq" id="WP_072854526.1">
    <property type="nucleotide sequence ID" value="NZ_FQVI01000034.1"/>
</dbReference>
<dbReference type="GO" id="GO:0005886">
    <property type="term" value="C:plasma membrane"/>
    <property type="evidence" value="ECO:0007669"/>
    <property type="project" value="UniProtKB-SubCell"/>
</dbReference>
<evidence type="ECO:0000313" key="9">
    <source>
        <dbReference type="Proteomes" id="UP000184245"/>
    </source>
</evidence>
<name>A0A1M5C634_9CLOT</name>
<dbReference type="EMBL" id="FQVI01000034">
    <property type="protein sequence ID" value="SHF50140.1"/>
    <property type="molecule type" value="Genomic_DNA"/>
</dbReference>
<reference evidence="8 9" key="1">
    <citation type="submission" date="2016-11" db="EMBL/GenBank/DDBJ databases">
        <authorList>
            <person name="Jaros S."/>
            <person name="Januszkiewicz K."/>
            <person name="Wedrychowicz H."/>
        </authorList>
    </citation>
    <scope>NUCLEOTIDE SEQUENCE [LARGE SCALE GENOMIC DNA]</scope>
    <source>
        <strain evidence="8 9">DSM 17459</strain>
    </source>
</reference>
<comment type="similarity">
    <text evidence="2">Belongs to the UPF0410 family.</text>
</comment>
<dbReference type="AlphaFoldDB" id="A0A1M5C634"/>